<accession>A0A4Q9KJX4</accession>
<evidence type="ECO:0000256" key="4">
    <source>
        <dbReference type="ARBA" id="ARBA00022840"/>
    </source>
</evidence>
<dbReference type="AlphaFoldDB" id="A0A4Q9KJX4"/>
<gene>
    <name evidence="6" type="ORF">ET996_09270</name>
</gene>
<keyword evidence="4" id="KW-0067">ATP-binding</keyword>
<dbReference type="GO" id="GO:0016301">
    <property type="term" value="F:kinase activity"/>
    <property type="evidence" value="ECO:0007669"/>
    <property type="project" value="UniProtKB-KW"/>
</dbReference>
<dbReference type="RefSeq" id="WP_131172277.1">
    <property type="nucleotide sequence ID" value="NZ_FXTL01000010.1"/>
</dbReference>
<organism evidence="6 7">
    <name type="scientific">Propioniciclava tarda</name>
    <dbReference type="NCBI Taxonomy" id="433330"/>
    <lineage>
        <taxon>Bacteria</taxon>
        <taxon>Bacillati</taxon>
        <taxon>Actinomycetota</taxon>
        <taxon>Actinomycetes</taxon>
        <taxon>Propionibacteriales</taxon>
        <taxon>Propionibacteriaceae</taxon>
        <taxon>Propioniciclava</taxon>
    </lineage>
</organism>
<protein>
    <recommendedName>
        <fullName evidence="5">Maltokinase N-terminal cap domain-containing protein</fullName>
    </recommendedName>
</protein>
<dbReference type="EMBL" id="SDMR01000010">
    <property type="protein sequence ID" value="TBT94772.1"/>
    <property type="molecule type" value="Genomic_DNA"/>
</dbReference>
<comment type="caution">
    <text evidence="6">The sequence shown here is derived from an EMBL/GenBank/DDBJ whole genome shotgun (WGS) entry which is preliminary data.</text>
</comment>
<evidence type="ECO:0000256" key="1">
    <source>
        <dbReference type="ARBA" id="ARBA00022679"/>
    </source>
</evidence>
<dbReference type="Proteomes" id="UP000291933">
    <property type="component" value="Unassembled WGS sequence"/>
</dbReference>
<keyword evidence="1" id="KW-0808">Transferase</keyword>
<dbReference type="NCBIfam" id="NF047744">
    <property type="entry name" value="CG0192_rel"/>
    <property type="match status" value="1"/>
</dbReference>
<keyword evidence="2" id="KW-0547">Nucleotide-binding</keyword>
<evidence type="ECO:0000313" key="7">
    <source>
        <dbReference type="Proteomes" id="UP000291933"/>
    </source>
</evidence>
<keyword evidence="7" id="KW-1185">Reference proteome</keyword>
<evidence type="ECO:0000259" key="5">
    <source>
        <dbReference type="Pfam" id="PF18085"/>
    </source>
</evidence>
<feature type="domain" description="Maltokinase N-terminal cap" evidence="5">
    <location>
        <begin position="24"/>
        <end position="106"/>
    </location>
</feature>
<name>A0A4Q9KJX4_PROTD</name>
<reference evidence="6 7" key="1">
    <citation type="submission" date="2019-01" db="EMBL/GenBank/DDBJ databases">
        <title>Lactibacter flavus gen. nov., sp. nov., a novel bacterium of the family Propionibacteriaceae isolated from raw milk and dairy products.</title>
        <authorList>
            <person name="Huptas C."/>
            <person name="Wenning M."/>
            <person name="Breitenwieser F."/>
            <person name="Doll E."/>
            <person name="Von Neubeck M."/>
            <person name="Busse H.-J."/>
            <person name="Scherer S."/>
        </authorList>
    </citation>
    <scope>NUCLEOTIDE SEQUENCE [LARGE SCALE GENOMIC DNA]</scope>
    <source>
        <strain evidence="7">DSM 22130 / JCM 15804 / WR061</strain>
    </source>
</reference>
<dbReference type="GO" id="GO:0005524">
    <property type="term" value="F:ATP binding"/>
    <property type="evidence" value="ECO:0007669"/>
    <property type="project" value="UniProtKB-KW"/>
</dbReference>
<dbReference type="InterPro" id="IPR040999">
    <property type="entry name" value="Mak_N_cap"/>
</dbReference>
<evidence type="ECO:0000256" key="2">
    <source>
        <dbReference type="ARBA" id="ARBA00022741"/>
    </source>
</evidence>
<sequence length="191" mass="20695">MSGTAEVHPEATLIPSKLELLAAWLPKQGWFKGTDASDVERIAGFRFVDPYGEVGIETLLVRSGGQVYQVPLTYRSEPLAGAEEFLVGEMEHSVLGHRWAYDGTGDPVYVDELQRVIREGDDEADLNTGAPKSMTVRGSGVVLVSNSTGQMKLYRVVDPAPATNKRVAVGTLEGAWTLDGVERTSLLASLY</sequence>
<dbReference type="OrthoDB" id="3787729at2"/>
<evidence type="ECO:0000256" key="3">
    <source>
        <dbReference type="ARBA" id="ARBA00022777"/>
    </source>
</evidence>
<proteinExistence type="predicted"/>
<evidence type="ECO:0000313" key="6">
    <source>
        <dbReference type="EMBL" id="TBT94772.1"/>
    </source>
</evidence>
<dbReference type="Pfam" id="PF18085">
    <property type="entry name" value="Mak_N_cap"/>
    <property type="match status" value="1"/>
</dbReference>
<keyword evidence="3" id="KW-0418">Kinase</keyword>